<evidence type="ECO:0000256" key="1">
    <source>
        <dbReference type="SAM" id="MobiDB-lite"/>
    </source>
</evidence>
<evidence type="ECO:0000313" key="2">
    <source>
        <dbReference type="EMBL" id="CTR10771.1"/>
    </source>
</evidence>
<sequence>MAGLSSGSEDEGSDWEEIKRGGRSTRHFAKSSHLSQPARTGSQTDGDDAGFPATTSALWMAHERSVVERWSADWSSSTLPRPLANVVKAASSAHKYYDGLSRRHATLLCRLRTDASALNKHHARFDCPVGLVLGNVDFRAPLLDFIASTGRFARLTEPAKDEQREEATREGYGDSGA</sequence>
<name>A0A0K3CU74_RHOTO</name>
<accession>A0A0K3CU74</accession>
<feature type="compositionally biased region" description="Basic residues" evidence="1">
    <location>
        <begin position="21"/>
        <end position="30"/>
    </location>
</feature>
<reference evidence="2 3" key="1">
    <citation type="submission" date="2015-07" db="EMBL/GenBank/DDBJ databases">
        <authorList>
            <person name="Cajimat M.N.B."/>
            <person name="Milazzo M.L."/>
            <person name="Fulhorst C.F."/>
        </authorList>
    </citation>
    <scope>NUCLEOTIDE SEQUENCE [LARGE SCALE GENOMIC DNA]</scope>
    <source>
        <strain evidence="2">Single colony</strain>
    </source>
</reference>
<organism evidence="2 3">
    <name type="scientific">Rhodotorula toruloides</name>
    <name type="common">Yeast</name>
    <name type="synonym">Rhodosporidium toruloides</name>
    <dbReference type="NCBI Taxonomy" id="5286"/>
    <lineage>
        <taxon>Eukaryota</taxon>
        <taxon>Fungi</taxon>
        <taxon>Dikarya</taxon>
        <taxon>Basidiomycota</taxon>
        <taxon>Pucciniomycotina</taxon>
        <taxon>Microbotryomycetes</taxon>
        <taxon>Sporidiobolales</taxon>
        <taxon>Sporidiobolaceae</taxon>
        <taxon>Rhodotorula</taxon>
    </lineage>
</organism>
<gene>
    <name evidence="2" type="primary">FGENESH: predicted gene_14.182</name>
    <name evidence="2" type="ORF">BN2166_0066320</name>
</gene>
<feature type="compositionally biased region" description="Polar residues" evidence="1">
    <location>
        <begin position="32"/>
        <end position="44"/>
    </location>
</feature>
<feature type="region of interest" description="Disordered" evidence="1">
    <location>
        <begin position="157"/>
        <end position="177"/>
    </location>
</feature>
<feature type="region of interest" description="Disordered" evidence="1">
    <location>
        <begin position="1"/>
        <end position="49"/>
    </location>
</feature>
<keyword evidence="3" id="KW-1185">Reference proteome</keyword>
<protein>
    <submittedName>
        <fullName evidence="2">Uncharacterized protein</fullName>
    </submittedName>
</protein>
<dbReference type="Proteomes" id="UP000199069">
    <property type="component" value="Unassembled WGS sequence"/>
</dbReference>
<evidence type="ECO:0000313" key="3">
    <source>
        <dbReference type="Proteomes" id="UP000199069"/>
    </source>
</evidence>
<dbReference type="EMBL" id="CWKI01000014">
    <property type="protein sequence ID" value="CTR10771.1"/>
    <property type="molecule type" value="Genomic_DNA"/>
</dbReference>
<proteinExistence type="predicted"/>
<dbReference type="AlphaFoldDB" id="A0A0K3CU74"/>